<dbReference type="Proteomes" id="UP000615446">
    <property type="component" value="Unassembled WGS sequence"/>
</dbReference>
<dbReference type="EMBL" id="BLAL01000030">
    <property type="protein sequence ID" value="GES77265.1"/>
    <property type="molecule type" value="Genomic_DNA"/>
</dbReference>
<sequence length="189" mass="21745">MEILFFFESEKAMIDAMMKEIGKGDSWVFKTINKVSEMTKSSAEGPGCYSTYTSRTDHTNIACAQEIFQFISSLTDYSGMKTNEAVLPSSDRRMLIKDKRHSQIMTKTPAVKIDDSQNNEEFMKNRFESEEMDLFYEGVVSLEVRKLRNTLVSNVVKAVGEERYKGYEKLNDSFKKNPCNLCNNMIQLM</sequence>
<gene>
    <name evidence="1" type="ORF">RCL2_000464900</name>
</gene>
<dbReference type="AlphaFoldDB" id="A0A8H3L0T4"/>
<protein>
    <submittedName>
        <fullName evidence="1">Uncharacterized protein</fullName>
    </submittedName>
</protein>
<evidence type="ECO:0000313" key="1">
    <source>
        <dbReference type="EMBL" id="GES77265.1"/>
    </source>
</evidence>
<evidence type="ECO:0000313" key="2">
    <source>
        <dbReference type="Proteomes" id="UP000615446"/>
    </source>
</evidence>
<organism evidence="1 2">
    <name type="scientific">Rhizophagus clarus</name>
    <dbReference type="NCBI Taxonomy" id="94130"/>
    <lineage>
        <taxon>Eukaryota</taxon>
        <taxon>Fungi</taxon>
        <taxon>Fungi incertae sedis</taxon>
        <taxon>Mucoromycota</taxon>
        <taxon>Glomeromycotina</taxon>
        <taxon>Glomeromycetes</taxon>
        <taxon>Glomerales</taxon>
        <taxon>Glomeraceae</taxon>
        <taxon>Rhizophagus</taxon>
    </lineage>
</organism>
<comment type="caution">
    <text evidence="1">The sequence shown here is derived from an EMBL/GenBank/DDBJ whole genome shotgun (WGS) entry which is preliminary data.</text>
</comment>
<reference evidence="1" key="1">
    <citation type="submission" date="2019-10" db="EMBL/GenBank/DDBJ databases">
        <title>Conservation and host-specific expression of non-tandemly repeated heterogenous ribosome RNA gene in arbuscular mycorrhizal fungi.</title>
        <authorList>
            <person name="Maeda T."/>
            <person name="Kobayashi Y."/>
            <person name="Nakagawa T."/>
            <person name="Ezawa T."/>
            <person name="Yamaguchi K."/>
            <person name="Bino T."/>
            <person name="Nishimoto Y."/>
            <person name="Shigenobu S."/>
            <person name="Kawaguchi M."/>
        </authorList>
    </citation>
    <scope>NUCLEOTIDE SEQUENCE</scope>
    <source>
        <strain evidence="1">HR1</strain>
    </source>
</reference>
<proteinExistence type="predicted"/>
<accession>A0A8H3L0T4</accession>
<name>A0A8H3L0T4_9GLOM</name>